<sequence length="348" mass="38834">MAAKIVNSRKSTDSNGSGDGSQLFQYKFIFLGSHHKASLFEKLCESVDKYEQHVQYPDIWYLYLTVDGTECIIELNDPGLTHTGAREMAIRKADAIILCYSAISVASFHQLSSIAEDFRLRKGFKHPPVRIICNEDDVVEEDIETASVAEQSSSEGYESEDGSKIMKKRPSMEKILEAHEQNRITTEQGETMAKLFGPDCEFHSFPVSQFTESRKMLEDIIRIVNEKNPAKVKQIKKERRKSKERSSSVHSAKISPTNSIKSEPSSASDTAAISRRSSIVKKLIKQIKKERRKSKERSSSVHSAKISPTNSIKSEPSSASDTAAISHRSSIVKKLSLKKGNSTVCTIS</sequence>
<organism evidence="1 2">
    <name type="scientific">Panagrolaimus sp. JU765</name>
    <dbReference type="NCBI Taxonomy" id="591449"/>
    <lineage>
        <taxon>Eukaryota</taxon>
        <taxon>Metazoa</taxon>
        <taxon>Ecdysozoa</taxon>
        <taxon>Nematoda</taxon>
        <taxon>Chromadorea</taxon>
        <taxon>Rhabditida</taxon>
        <taxon>Tylenchina</taxon>
        <taxon>Panagrolaimomorpha</taxon>
        <taxon>Panagrolaimoidea</taxon>
        <taxon>Panagrolaimidae</taxon>
        <taxon>Panagrolaimus</taxon>
    </lineage>
</organism>
<evidence type="ECO:0000313" key="2">
    <source>
        <dbReference type="WBParaSite" id="JU765_v2.g18782.t1"/>
    </source>
</evidence>
<proteinExistence type="predicted"/>
<dbReference type="WBParaSite" id="JU765_v2.g18782.t1">
    <property type="protein sequence ID" value="JU765_v2.g18782.t1"/>
    <property type="gene ID" value="JU765_v2.g18782"/>
</dbReference>
<protein>
    <submittedName>
        <fullName evidence="2">Uncharacterized protein</fullName>
    </submittedName>
</protein>
<evidence type="ECO:0000313" key="1">
    <source>
        <dbReference type="Proteomes" id="UP000887576"/>
    </source>
</evidence>
<name>A0AC34QRQ2_9BILA</name>
<dbReference type="Proteomes" id="UP000887576">
    <property type="component" value="Unplaced"/>
</dbReference>
<reference evidence="2" key="1">
    <citation type="submission" date="2022-11" db="UniProtKB">
        <authorList>
            <consortium name="WormBaseParasite"/>
        </authorList>
    </citation>
    <scope>IDENTIFICATION</scope>
</reference>
<accession>A0AC34QRQ2</accession>